<dbReference type="Pfam" id="PF13259">
    <property type="entry name" value="clamp_Gag1-like"/>
    <property type="match status" value="1"/>
</dbReference>
<feature type="compositionally biased region" description="Low complexity" evidence="1">
    <location>
        <begin position="346"/>
        <end position="357"/>
    </location>
</feature>
<feature type="region of interest" description="Disordered" evidence="1">
    <location>
        <begin position="190"/>
        <end position="215"/>
    </location>
</feature>
<dbReference type="VEuPathDB" id="FungiDB:AAP_01643"/>
<sequence length="484" mass="53940">MALLHLDPQTNELSSHSLSAPPNPLLQIPFIRRKLETMSIAEKRREAAKEASHYIFNVVKTDWSYDALRQSEGRDREHGPPAYIPLSKDQLDRVIEWRDRTCDTASDIEDVDQAEVIKRERKLRSKSHEERARRQSQLEEDIAAARKARDVVIAERRRRRRRIELDEMKWNEGLRLWTYQRDAWTGAKLRHRAARSNKSQKHRRDTGSDMSSPVTPADALHEVVSHDGGASQFDDNQTTLSIASSCTSDNEDYPTDDDDEPVVPIMRPYLPKSNPLVASIKPSCYASIYTKVVKQGMTPAVPINLADMTKALVDGWKKDGEWPPPSTVPVMVAPAPKREKPKTKTSTKTPGTTSPTSARRLSATLTGAVKKAWNFSMHPSYHFHSKHNGSAIASTTAGDKQDEQQKTPLIDKKHGKGSSKSNGVPSQNDNDRRHSIADPLAHTVNNESMHVLQPVQSVASDPGSVVPGSVPVMNPVPADVQVSP</sequence>
<evidence type="ECO:0000256" key="1">
    <source>
        <dbReference type="SAM" id="MobiDB-lite"/>
    </source>
</evidence>
<organism evidence="3 4">
    <name type="scientific">Ascosphaera apis ARSEF 7405</name>
    <dbReference type="NCBI Taxonomy" id="392613"/>
    <lineage>
        <taxon>Eukaryota</taxon>
        <taxon>Fungi</taxon>
        <taxon>Dikarya</taxon>
        <taxon>Ascomycota</taxon>
        <taxon>Pezizomycotina</taxon>
        <taxon>Eurotiomycetes</taxon>
        <taxon>Eurotiomycetidae</taxon>
        <taxon>Onygenales</taxon>
        <taxon>Ascosphaeraceae</taxon>
        <taxon>Ascosphaera</taxon>
    </lineage>
</organism>
<gene>
    <name evidence="3" type="ORF">AAP_01643</name>
</gene>
<name>A0A168BDD0_9EURO</name>
<feature type="region of interest" description="Disordered" evidence="1">
    <location>
        <begin position="320"/>
        <end position="361"/>
    </location>
</feature>
<dbReference type="InterPro" id="IPR025124">
    <property type="entry name" value="Gag1-like_clamp"/>
</dbReference>
<dbReference type="InterPro" id="IPR053274">
    <property type="entry name" value="Fluconazole_resistance"/>
</dbReference>
<feature type="compositionally biased region" description="Basic and acidic residues" evidence="1">
    <location>
        <begin position="399"/>
        <end position="412"/>
    </location>
</feature>
<evidence type="ECO:0000313" key="3">
    <source>
        <dbReference type="EMBL" id="KZZ95155.1"/>
    </source>
</evidence>
<protein>
    <recommendedName>
        <fullName evidence="2">Gag1-like clamp domain-containing protein</fullName>
    </recommendedName>
</protein>
<dbReference type="EMBL" id="AZGZ01000005">
    <property type="protein sequence ID" value="KZZ95155.1"/>
    <property type="molecule type" value="Genomic_DNA"/>
</dbReference>
<proteinExistence type="predicted"/>
<feature type="compositionally biased region" description="Basic residues" evidence="1">
    <location>
        <begin position="190"/>
        <end position="204"/>
    </location>
</feature>
<reference evidence="3 4" key="1">
    <citation type="journal article" date="2016" name="Genome Biol. Evol.">
        <title>Divergent and convergent evolution of fungal pathogenicity.</title>
        <authorList>
            <person name="Shang Y."/>
            <person name="Xiao G."/>
            <person name="Zheng P."/>
            <person name="Cen K."/>
            <person name="Zhan S."/>
            <person name="Wang C."/>
        </authorList>
    </citation>
    <scope>NUCLEOTIDE SEQUENCE [LARGE SCALE GENOMIC DNA]</scope>
    <source>
        <strain evidence="3 4">ARSEF 7405</strain>
    </source>
</reference>
<feature type="region of interest" description="Disordered" evidence="1">
    <location>
        <begin position="391"/>
        <end position="484"/>
    </location>
</feature>
<keyword evidence="4" id="KW-1185">Reference proteome</keyword>
<evidence type="ECO:0000313" key="4">
    <source>
        <dbReference type="Proteomes" id="UP000242877"/>
    </source>
</evidence>
<dbReference type="PANTHER" id="PTHR28065">
    <property type="entry name" value="FREQUENIN"/>
    <property type="match status" value="1"/>
</dbReference>
<evidence type="ECO:0000259" key="2">
    <source>
        <dbReference type="Pfam" id="PF13259"/>
    </source>
</evidence>
<dbReference type="OrthoDB" id="5422958at2759"/>
<feature type="domain" description="Gag1-like clamp" evidence="2">
    <location>
        <begin position="152"/>
        <end position="323"/>
    </location>
</feature>
<accession>A0A168BDD0</accession>
<comment type="caution">
    <text evidence="3">The sequence shown here is derived from an EMBL/GenBank/DDBJ whole genome shotgun (WGS) entry which is preliminary data.</text>
</comment>
<dbReference type="PANTHER" id="PTHR28065:SF1">
    <property type="entry name" value="DUF4050 DOMAIN-CONTAINING PROTEIN"/>
    <property type="match status" value="1"/>
</dbReference>
<dbReference type="Proteomes" id="UP000242877">
    <property type="component" value="Unassembled WGS sequence"/>
</dbReference>
<dbReference type="AlphaFoldDB" id="A0A168BDD0"/>
<feature type="compositionally biased region" description="Low complexity" evidence="1">
    <location>
        <begin position="457"/>
        <end position="477"/>
    </location>
</feature>